<dbReference type="PANTHER" id="PTHR22911">
    <property type="entry name" value="ACYL-MALONYL CONDENSING ENZYME-RELATED"/>
    <property type="match status" value="1"/>
</dbReference>
<feature type="domain" description="EamA" evidence="4">
    <location>
        <begin position="151"/>
        <end position="284"/>
    </location>
</feature>
<gene>
    <name evidence="5" type="ordered locus">Bsel_3292</name>
</gene>
<dbReference type="Gene3D" id="1.10.3730.20">
    <property type="match status" value="1"/>
</dbReference>
<dbReference type="InterPro" id="IPR000620">
    <property type="entry name" value="EamA_dom"/>
</dbReference>
<protein>
    <recommendedName>
        <fullName evidence="4">EamA domain-containing protein</fullName>
    </recommendedName>
</protein>
<feature type="transmembrane region" description="Helical" evidence="3">
    <location>
        <begin position="92"/>
        <end position="114"/>
    </location>
</feature>
<feature type="transmembrane region" description="Helical" evidence="3">
    <location>
        <begin position="148"/>
        <end position="170"/>
    </location>
</feature>
<dbReference type="AlphaFoldDB" id="D6Y1I7"/>
<evidence type="ECO:0000313" key="5">
    <source>
        <dbReference type="EMBL" id="ADI00774.1"/>
    </source>
</evidence>
<keyword evidence="3" id="KW-1133">Transmembrane helix</keyword>
<dbReference type="KEGG" id="bse:Bsel_3292"/>
<sequence length="288" mass="31007">MRITGVSYVILAALFWGLSGGIADILMERGWDPVLISFYRGVTGFLFFFVWFLVQFRYNKNRDSRFFFWSVLAGIGVAGNFTLYYLSIEAAAIAVAATLMYTAPAMVLLISVMAGYERATWLKGVCIGLVLLGIVLLTGSWSPDAMSVSVFGLLAGLGAGLSYAVFIFGFKNAVLTGRPQTALTLAFFSFSVIVFFLIDHGEAVRVWYTEDALLFILIGVLGAGLSFILYLYGIRYTAPTTASMVAMVEPVTASAFGAAVIGQSLSVLELIGMGIILVTVTLLSKTGS</sequence>
<comment type="subcellular location">
    <subcellularLocation>
        <location evidence="1">Endomembrane system</location>
        <topology evidence="1">Multi-pass membrane protein</topology>
    </subcellularLocation>
</comment>
<feature type="transmembrane region" description="Helical" evidence="3">
    <location>
        <begin position="212"/>
        <end position="232"/>
    </location>
</feature>
<dbReference type="HOGENOM" id="CLU_033863_9_1_9"/>
<evidence type="ECO:0000256" key="2">
    <source>
        <dbReference type="ARBA" id="ARBA00007362"/>
    </source>
</evidence>
<evidence type="ECO:0000256" key="3">
    <source>
        <dbReference type="SAM" id="Phobius"/>
    </source>
</evidence>
<dbReference type="Proteomes" id="UP000000271">
    <property type="component" value="Chromosome"/>
</dbReference>
<reference evidence="5" key="1">
    <citation type="submission" date="2009-10" db="EMBL/GenBank/DDBJ databases">
        <title>Complete sequence of Bacillus selenitireducens MLS10.</title>
        <authorList>
            <consortium name="US DOE Joint Genome Institute"/>
            <person name="Lucas S."/>
            <person name="Copeland A."/>
            <person name="Lapidus A."/>
            <person name="Glavina del Rio T."/>
            <person name="Dalin E."/>
            <person name="Tice H."/>
            <person name="Bruce D."/>
            <person name="Goodwin L."/>
            <person name="Pitluck S."/>
            <person name="Sims D."/>
            <person name="Brettin T."/>
            <person name="Detter J.C."/>
            <person name="Han C."/>
            <person name="Larimer F."/>
            <person name="Land M."/>
            <person name="Hauser L."/>
            <person name="Kyrpides N."/>
            <person name="Ovchinnikova G."/>
            <person name="Stolz J."/>
        </authorList>
    </citation>
    <scope>NUCLEOTIDE SEQUENCE [LARGE SCALE GENOMIC DNA]</scope>
    <source>
        <strain evidence="5">MLS10</strain>
    </source>
</reference>
<dbReference type="GO" id="GO:0016020">
    <property type="term" value="C:membrane"/>
    <property type="evidence" value="ECO:0007669"/>
    <property type="project" value="InterPro"/>
</dbReference>
<feature type="domain" description="EamA" evidence="4">
    <location>
        <begin position="4"/>
        <end position="138"/>
    </location>
</feature>
<keyword evidence="3" id="KW-0812">Transmembrane</keyword>
<keyword evidence="6" id="KW-1185">Reference proteome</keyword>
<keyword evidence="3" id="KW-0472">Membrane</keyword>
<dbReference type="PANTHER" id="PTHR22911:SF79">
    <property type="entry name" value="MOBA-LIKE NTP TRANSFERASE DOMAIN-CONTAINING PROTEIN"/>
    <property type="match status" value="1"/>
</dbReference>
<evidence type="ECO:0000313" key="6">
    <source>
        <dbReference type="Proteomes" id="UP000000271"/>
    </source>
</evidence>
<dbReference type="EMBL" id="CP001791">
    <property type="protein sequence ID" value="ADI00774.1"/>
    <property type="molecule type" value="Genomic_DNA"/>
</dbReference>
<name>D6Y1I7_BACIE</name>
<dbReference type="Pfam" id="PF00892">
    <property type="entry name" value="EamA"/>
    <property type="match status" value="2"/>
</dbReference>
<organism evidence="5 6">
    <name type="scientific">Bacillus selenitireducens (strain ATCC 700615 / DSM 15326 / MLS10)</name>
    <dbReference type="NCBI Taxonomy" id="439292"/>
    <lineage>
        <taxon>Bacteria</taxon>
        <taxon>Bacillati</taxon>
        <taxon>Bacillota</taxon>
        <taxon>Bacilli</taxon>
        <taxon>Bacillales</taxon>
        <taxon>Bacillaceae</taxon>
        <taxon>Salisediminibacterium</taxon>
    </lineage>
</organism>
<dbReference type="eggNOG" id="COG0697">
    <property type="taxonomic scope" value="Bacteria"/>
</dbReference>
<comment type="similarity">
    <text evidence="2">Belongs to the EamA transporter family.</text>
</comment>
<proteinExistence type="inferred from homology"/>
<evidence type="ECO:0000259" key="4">
    <source>
        <dbReference type="Pfam" id="PF00892"/>
    </source>
</evidence>
<feature type="transmembrane region" description="Helical" evidence="3">
    <location>
        <begin position="33"/>
        <end position="54"/>
    </location>
</feature>
<feature type="transmembrane region" description="Helical" evidence="3">
    <location>
        <begin position="121"/>
        <end position="142"/>
    </location>
</feature>
<feature type="transmembrane region" description="Helical" evidence="3">
    <location>
        <begin position="66"/>
        <end position="86"/>
    </location>
</feature>
<evidence type="ECO:0000256" key="1">
    <source>
        <dbReference type="ARBA" id="ARBA00004127"/>
    </source>
</evidence>
<accession>D6Y1I7</accession>
<dbReference type="SUPFAM" id="SSF103481">
    <property type="entry name" value="Multidrug resistance efflux transporter EmrE"/>
    <property type="match status" value="2"/>
</dbReference>
<dbReference type="OrthoDB" id="9814238at2"/>
<dbReference type="RefSeq" id="WP_013174178.1">
    <property type="nucleotide sequence ID" value="NC_014219.1"/>
</dbReference>
<feature type="transmembrane region" description="Helical" evidence="3">
    <location>
        <begin position="182"/>
        <end position="200"/>
    </location>
</feature>
<dbReference type="InterPro" id="IPR037185">
    <property type="entry name" value="EmrE-like"/>
</dbReference>